<protein>
    <submittedName>
        <fullName evidence="1">Uncharacterized protein</fullName>
    </submittedName>
</protein>
<keyword evidence="2" id="KW-1185">Reference proteome</keyword>
<dbReference type="EMBL" id="JARBJD010000402">
    <property type="protein sequence ID" value="KAK2942533.1"/>
    <property type="molecule type" value="Genomic_DNA"/>
</dbReference>
<accession>A0ABQ9WSR3</accession>
<sequence length="357" mass="40130">MTAIDNKTAKSSSQAHSDLSSRSFHFSTDCSPFLNWTEKPHKSVRKTAVVFRSLVATLRLKPALNDSLEAKAVKLLKSVKPKDKQSADAFVISLSSNSDESGTKFVQFFMVLISSSSKAITTAGMNMLHTLFIWCSAKLCLALVNADLIPQLINNLHPLSLSFAKVLDIHTCLIGVISRTVMLATPYGLYLLKNQDQNEDKAVFETISRQAIAPSEQYIYHLCVNRFSIVDGEQSSQLMTLLPGLLEMSLYYQPTMDFILHSPVFITVPSCLTFFENDGSIWNFLILMIDPLEEWNTKRGEVQEMGTTVLHMLRMEGIEDVIEEKLQNDQDGSYASYIVTKSIRWNNLQGMNLLRRA</sequence>
<gene>
    <name evidence="1" type="ORF">BLNAU_22561</name>
</gene>
<reference evidence="1 2" key="1">
    <citation type="journal article" date="2022" name="bioRxiv">
        <title>Genomics of Preaxostyla Flagellates Illuminates Evolutionary Transitions and the Path Towards Mitochondrial Loss.</title>
        <authorList>
            <person name="Novak L.V.F."/>
            <person name="Treitli S.C."/>
            <person name="Pyrih J."/>
            <person name="Halakuc P."/>
            <person name="Pipaliya S.V."/>
            <person name="Vacek V."/>
            <person name="Brzon O."/>
            <person name="Soukal P."/>
            <person name="Eme L."/>
            <person name="Dacks J.B."/>
            <person name="Karnkowska A."/>
            <person name="Elias M."/>
            <person name="Hampl V."/>
        </authorList>
    </citation>
    <scope>NUCLEOTIDE SEQUENCE [LARGE SCALE GENOMIC DNA]</scope>
    <source>
        <strain evidence="1">NAU3</strain>
        <tissue evidence="1">Gut</tissue>
    </source>
</reference>
<evidence type="ECO:0000313" key="1">
    <source>
        <dbReference type="EMBL" id="KAK2942533.1"/>
    </source>
</evidence>
<dbReference type="Proteomes" id="UP001281761">
    <property type="component" value="Unassembled WGS sequence"/>
</dbReference>
<organism evidence="1 2">
    <name type="scientific">Blattamonas nauphoetae</name>
    <dbReference type="NCBI Taxonomy" id="2049346"/>
    <lineage>
        <taxon>Eukaryota</taxon>
        <taxon>Metamonada</taxon>
        <taxon>Preaxostyla</taxon>
        <taxon>Oxymonadida</taxon>
        <taxon>Blattamonas</taxon>
    </lineage>
</organism>
<evidence type="ECO:0000313" key="2">
    <source>
        <dbReference type="Proteomes" id="UP001281761"/>
    </source>
</evidence>
<comment type="caution">
    <text evidence="1">The sequence shown here is derived from an EMBL/GenBank/DDBJ whole genome shotgun (WGS) entry which is preliminary data.</text>
</comment>
<proteinExistence type="predicted"/>
<name>A0ABQ9WSR3_9EUKA</name>